<dbReference type="Proteomes" id="UP000198775">
    <property type="component" value="Unassembled WGS sequence"/>
</dbReference>
<gene>
    <name evidence="1" type="ORF">SAMN05216388_10823</name>
</gene>
<dbReference type="GO" id="GO:0016740">
    <property type="term" value="F:transferase activity"/>
    <property type="evidence" value="ECO:0007669"/>
    <property type="project" value="UniProtKB-KW"/>
</dbReference>
<protein>
    <submittedName>
        <fullName evidence="1">Glycosyltransferase involved in cell wall bisynthesis</fullName>
    </submittedName>
</protein>
<organism evidence="1 2">
    <name type="scientific">Halorientalis persicus</name>
    <dbReference type="NCBI Taxonomy" id="1367881"/>
    <lineage>
        <taxon>Archaea</taxon>
        <taxon>Methanobacteriati</taxon>
        <taxon>Methanobacteriota</taxon>
        <taxon>Stenosarchaea group</taxon>
        <taxon>Halobacteria</taxon>
        <taxon>Halobacteriales</taxon>
        <taxon>Haloarculaceae</taxon>
        <taxon>Halorientalis</taxon>
    </lineage>
</organism>
<reference evidence="2" key="1">
    <citation type="submission" date="2016-10" db="EMBL/GenBank/DDBJ databases">
        <authorList>
            <person name="Varghese N."/>
            <person name="Submissions S."/>
        </authorList>
    </citation>
    <scope>NUCLEOTIDE SEQUENCE [LARGE SCALE GENOMIC DNA]</scope>
    <source>
        <strain evidence="2">IBRC-M 10043</strain>
    </source>
</reference>
<evidence type="ECO:0000313" key="1">
    <source>
        <dbReference type="EMBL" id="SEP31794.1"/>
    </source>
</evidence>
<proteinExistence type="predicted"/>
<dbReference type="SUPFAM" id="SSF53756">
    <property type="entry name" value="UDP-Glycosyltransferase/glycogen phosphorylase"/>
    <property type="match status" value="1"/>
</dbReference>
<dbReference type="Pfam" id="PF13692">
    <property type="entry name" value="Glyco_trans_1_4"/>
    <property type="match status" value="1"/>
</dbReference>
<keyword evidence="1" id="KW-0808">Transferase</keyword>
<dbReference type="Gene3D" id="3.40.50.2000">
    <property type="entry name" value="Glycogen Phosphorylase B"/>
    <property type="match status" value="2"/>
</dbReference>
<name>A0A1H8WVU0_9EURY</name>
<evidence type="ECO:0000313" key="2">
    <source>
        <dbReference type="Proteomes" id="UP000198775"/>
    </source>
</evidence>
<keyword evidence="2" id="KW-1185">Reference proteome</keyword>
<dbReference type="RefSeq" id="WP_092665194.1">
    <property type="nucleotide sequence ID" value="NZ_FOCX01000082.1"/>
</dbReference>
<dbReference type="EMBL" id="FOCX01000082">
    <property type="protein sequence ID" value="SEP31794.1"/>
    <property type="molecule type" value="Genomic_DNA"/>
</dbReference>
<accession>A0A1H8WVU0</accession>
<dbReference type="PANTHER" id="PTHR12526">
    <property type="entry name" value="GLYCOSYLTRANSFERASE"/>
    <property type="match status" value="1"/>
</dbReference>
<dbReference type="OrthoDB" id="298017at2157"/>
<dbReference type="AlphaFoldDB" id="A0A1H8WVU0"/>
<sequence>MAGRKKVTFVQTAAPGEGGVMHPVHEKMADSVDADIQTVSRRPLGPLNGTMLSDASLKADIDTGYDVLIIEEPGALYTLPRISLTDTTVIYFHTSPEFAGASVYPFKDSPTPVRLGGKAHQSLDARVLKQFVRSYVDGIITVSDLFADRVQRWYNGLVTVATPFIEAEKQPNLEDVDVSLNSQNAVFVGFGRGHKGVDQIVDVWPRVRNAYPKAMLQIYGKGHPSKYSNVNGVTVKGYADSLSTAFNDAALFIHPARLDAHPLAPLEGMFAGVPAIVSGATGSKTALAPALSNLVVNNHTPERLSQRIQWYFGLPNHHRKKIAKKCETIARQYTEAELLESFKEALQLHLD</sequence>